<evidence type="ECO:0000256" key="1">
    <source>
        <dbReference type="PROSITE-ProRule" id="PRU00175"/>
    </source>
</evidence>
<evidence type="ECO:0000313" key="6">
    <source>
        <dbReference type="EMBL" id="KAG2972202.1"/>
    </source>
</evidence>
<dbReference type="EMBL" id="RCMK01000615">
    <property type="protein sequence ID" value="KAG2918978.1"/>
    <property type="molecule type" value="Genomic_DNA"/>
</dbReference>
<dbReference type="EMBL" id="RCML01000628">
    <property type="protein sequence ID" value="KAG2972202.1"/>
    <property type="molecule type" value="Genomic_DNA"/>
</dbReference>
<dbReference type="EMBL" id="RCMI01000625">
    <property type="protein sequence ID" value="KAG2903219.1"/>
    <property type="molecule type" value="Genomic_DNA"/>
</dbReference>
<dbReference type="Proteomes" id="UP000774804">
    <property type="component" value="Unassembled WGS sequence"/>
</dbReference>
<dbReference type="Proteomes" id="UP000251314">
    <property type="component" value="Unassembled WGS sequence"/>
</dbReference>
<evidence type="ECO:0000313" key="3">
    <source>
        <dbReference type="EMBL" id="KAG2851376.1"/>
    </source>
</evidence>
<name>A0A329RJR0_9STRA</name>
<evidence type="ECO:0000313" key="7">
    <source>
        <dbReference type="EMBL" id="KAG3214980.1"/>
    </source>
</evidence>
<dbReference type="OrthoDB" id="10009520at2759"/>
<dbReference type="Proteomes" id="UP000735874">
    <property type="component" value="Unassembled WGS sequence"/>
</dbReference>
<reference evidence="3" key="2">
    <citation type="submission" date="2018-10" db="EMBL/GenBank/DDBJ databases">
        <title>Effector identification in a new, highly contiguous assembly of the strawberry crown rot pathogen Phytophthora cactorum.</title>
        <authorList>
            <person name="Armitage A.D."/>
            <person name="Nellist C.F."/>
            <person name="Bates H."/>
            <person name="Vickerstaff R.J."/>
            <person name="Harrison R.J."/>
        </authorList>
    </citation>
    <scope>NUCLEOTIDE SEQUENCE</scope>
    <source>
        <strain evidence="3">15-7</strain>
        <strain evidence="4">4032</strain>
        <strain evidence="5">4040</strain>
        <strain evidence="6">P415</strain>
        <strain evidence="7">P421</strain>
    </source>
</reference>
<evidence type="ECO:0000313" key="9">
    <source>
        <dbReference type="Proteomes" id="UP000251314"/>
    </source>
</evidence>
<dbReference type="GO" id="GO:0008270">
    <property type="term" value="F:zinc ion binding"/>
    <property type="evidence" value="ECO:0007669"/>
    <property type="project" value="UniProtKB-KW"/>
</dbReference>
<dbReference type="Proteomes" id="UP000760860">
    <property type="component" value="Unassembled WGS sequence"/>
</dbReference>
<dbReference type="EMBL" id="RCMV01000593">
    <property type="protein sequence ID" value="KAG3214980.1"/>
    <property type="molecule type" value="Genomic_DNA"/>
</dbReference>
<keyword evidence="1" id="KW-0862">Zinc</keyword>
<dbReference type="EMBL" id="RCMG01000612">
    <property type="protein sequence ID" value="KAG2851376.1"/>
    <property type="molecule type" value="Genomic_DNA"/>
</dbReference>
<feature type="domain" description="RING-type" evidence="2">
    <location>
        <begin position="6"/>
        <end position="60"/>
    </location>
</feature>
<sequence length="413" mass="47536">MATSTCPICLDTIEEAELISNVCGKSCNANICTRCMGRHVEVTLQQFYPGVLPRIRCPICLGAMHASRWEGCVPTETKSTLTTKYAELCRQACVVTPPCCHKTDYTHLTVFDPARTPSSPIVLLPSQVEKFKTLCKQFCRHKLEPRAVLDFAFGTFGEEKAAILMSELTLTRIQDPERRASLLLSLMHYRPNTKTNCCGHDFCFNCKRRGHHESCAEEFDEDNDLVRCRTCRALLLKVEGCDAVNCVCGFNMNWSQERNLRRDRKKGMLPIDIFDISRTNDWLAFQSRLSVVMVRMREKWLHKRVVAMRPLVHPVFVVYVWNFRLRKVLSTQLNAAWIARRAKFVDQTVNAVRGILRPAMATCIWRRRFSKALASVEPEMYWKAYIRWHPEDVESQVEEVNTLLSIGAFDDDE</sequence>
<accession>A0A329RJR0</accession>
<dbReference type="InterPro" id="IPR001841">
    <property type="entry name" value="Znf_RING"/>
</dbReference>
<dbReference type="PROSITE" id="PS50089">
    <property type="entry name" value="ZF_RING_2"/>
    <property type="match status" value="1"/>
</dbReference>
<dbReference type="Proteomes" id="UP000697107">
    <property type="component" value="Unassembled WGS sequence"/>
</dbReference>
<reference evidence="8 9" key="1">
    <citation type="submission" date="2018-01" db="EMBL/GenBank/DDBJ databases">
        <title>Draft genome of the strawberry crown rot pathogen Phytophthora cactorum.</title>
        <authorList>
            <person name="Armitage A.D."/>
            <person name="Lysoe E."/>
            <person name="Nellist C.F."/>
            <person name="Harrison R.J."/>
            <person name="Brurberg M.B."/>
        </authorList>
    </citation>
    <scope>NUCLEOTIDE SEQUENCE [LARGE SCALE GENOMIC DNA]</scope>
    <source>
        <strain evidence="8 9">10300</strain>
    </source>
</reference>
<keyword evidence="1" id="KW-0863">Zinc-finger</keyword>
<dbReference type="VEuPathDB" id="FungiDB:PC110_g18635"/>
<dbReference type="AlphaFoldDB" id="A0A329RJR0"/>
<organism evidence="8 9">
    <name type="scientific">Phytophthora cactorum</name>
    <dbReference type="NCBI Taxonomy" id="29920"/>
    <lineage>
        <taxon>Eukaryota</taxon>
        <taxon>Sar</taxon>
        <taxon>Stramenopiles</taxon>
        <taxon>Oomycota</taxon>
        <taxon>Peronosporomycetes</taxon>
        <taxon>Peronosporales</taxon>
        <taxon>Peronosporaceae</taxon>
        <taxon>Phytophthora</taxon>
    </lineage>
</organism>
<proteinExistence type="predicted"/>
<gene>
    <name evidence="8" type="ORF">PC110_g18635</name>
    <name evidence="3" type="ORF">PC113_g15965</name>
    <name evidence="4" type="ORF">PC115_g15399</name>
    <name evidence="5" type="ORF">PC117_g16887</name>
    <name evidence="6" type="ORF">PC118_g15816</name>
    <name evidence="7" type="ORF">PC129_g14119</name>
</gene>
<dbReference type="EMBL" id="MJFZ01000814">
    <property type="protein sequence ID" value="RAW24943.1"/>
    <property type="molecule type" value="Genomic_DNA"/>
</dbReference>
<protein>
    <recommendedName>
        <fullName evidence="2">RING-type domain-containing protein</fullName>
    </recommendedName>
</protein>
<evidence type="ECO:0000313" key="5">
    <source>
        <dbReference type="EMBL" id="KAG2918978.1"/>
    </source>
</evidence>
<keyword evidence="9" id="KW-1185">Reference proteome</keyword>
<evidence type="ECO:0000259" key="2">
    <source>
        <dbReference type="PROSITE" id="PS50089"/>
    </source>
</evidence>
<evidence type="ECO:0000313" key="4">
    <source>
        <dbReference type="EMBL" id="KAG2903219.1"/>
    </source>
</evidence>
<keyword evidence="1" id="KW-0479">Metal-binding</keyword>
<evidence type="ECO:0000313" key="8">
    <source>
        <dbReference type="EMBL" id="RAW24943.1"/>
    </source>
</evidence>
<dbReference type="Proteomes" id="UP000736787">
    <property type="component" value="Unassembled WGS sequence"/>
</dbReference>
<comment type="caution">
    <text evidence="8">The sequence shown here is derived from an EMBL/GenBank/DDBJ whole genome shotgun (WGS) entry which is preliminary data.</text>
</comment>